<comment type="caution">
    <text evidence="7">The sequence shown here is derived from an EMBL/GenBank/DDBJ whole genome shotgun (WGS) entry which is preliminary data.</text>
</comment>
<dbReference type="InterPro" id="IPR003339">
    <property type="entry name" value="ABC/ECF_trnsptr_transmembrane"/>
</dbReference>
<dbReference type="Proteomes" id="UP000076925">
    <property type="component" value="Unassembled WGS sequence"/>
</dbReference>
<keyword evidence="2" id="KW-1003">Cell membrane</keyword>
<dbReference type="Pfam" id="PF02361">
    <property type="entry name" value="CbiQ"/>
    <property type="match status" value="1"/>
</dbReference>
<keyword evidence="3 6" id="KW-0812">Transmembrane</keyword>
<evidence type="ECO:0000256" key="2">
    <source>
        <dbReference type="ARBA" id="ARBA00022475"/>
    </source>
</evidence>
<dbReference type="OrthoDB" id="509049at2"/>
<feature type="transmembrane region" description="Helical" evidence="6">
    <location>
        <begin position="25"/>
        <end position="53"/>
    </location>
</feature>
<dbReference type="AlphaFoldDB" id="A0A139XGA3"/>
<evidence type="ECO:0000256" key="4">
    <source>
        <dbReference type="ARBA" id="ARBA00022989"/>
    </source>
</evidence>
<evidence type="ECO:0008006" key="9">
    <source>
        <dbReference type="Google" id="ProtNLM"/>
    </source>
</evidence>
<feature type="transmembrane region" description="Helical" evidence="6">
    <location>
        <begin position="65"/>
        <end position="86"/>
    </location>
</feature>
<keyword evidence="4 6" id="KW-1133">Transmembrane helix</keyword>
<accession>A0A139XGA3</accession>
<feature type="transmembrane region" description="Helical" evidence="6">
    <location>
        <begin position="106"/>
        <end position="124"/>
    </location>
</feature>
<evidence type="ECO:0000256" key="6">
    <source>
        <dbReference type="SAM" id="Phobius"/>
    </source>
</evidence>
<gene>
    <name evidence="7" type="ORF">WA1_00595</name>
</gene>
<comment type="subcellular location">
    <subcellularLocation>
        <location evidence="1">Membrane</location>
        <topology evidence="1">Multi-pass membrane protein</topology>
    </subcellularLocation>
</comment>
<organism evidence="7 8">
    <name type="scientific">Scytonema hofmannii PCC 7110</name>
    <dbReference type="NCBI Taxonomy" id="128403"/>
    <lineage>
        <taxon>Bacteria</taxon>
        <taxon>Bacillati</taxon>
        <taxon>Cyanobacteriota</taxon>
        <taxon>Cyanophyceae</taxon>
        <taxon>Nostocales</taxon>
        <taxon>Scytonemataceae</taxon>
        <taxon>Scytonema</taxon>
    </lineage>
</organism>
<dbReference type="RefSeq" id="WP_017742169.1">
    <property type="nucleotide sequence ID" value="NZ_KQ976354.1"/>
</dbReference>
<evidence type="ECO:0000256" key="3">
    <source>
        <dbReference type="ARBA" id="ARBA00022692"/>
    </source>
</evidence>
<sequence>MTSSVPTLYQERNTFVHRRDPRVKILLLILLFFFLFLAGSWQWMLVLVILGLIQAAIARTPWKWMAVLWAIHIPTFLALILIPAAGPLLAGNFAKVAEVASAELRLILAWTAAIIVSVSMLSTMDAEDLTKGIRGLHLPPVVALAFGLSYRLLYTTLGEAFRIADAMRIKGVDLDPKHFFRFIWNSLRISLPLLFAVVRRAPTLMSALQMRGFRRGRVQLGAIDFWDAVYFLIGLAVFGLAVCDRFGLLPFSIF</sequence>
<dbReference type="GO" id="GO:0005886">
    <property type="term" value="C:plasma membrane"/>
    <property type="evidence" value="ECO:0007669"/>
    <property type="project" value="UniProtKB-ARBA"/>
</dbReference>
<dbReference type="PANTHER" id="PTHR34857">
    <property type="entry name" value="SLL0384 PROTEIN"/>
    <property type="match status" value="1"/>
</dbReference>
<dbReference type="EMBL" id="ANNX02000012">
    <property type="protein sequence ID" value="KYC43701.1"/>
    <property type="molecule type" value="Genomic_DNA"/>
</dbReference>
<keyword evidence="8" id="KW-1185">Reference proteome</keyword>
<feature type="transmembrane region" description="Helical" evidence="6">
    <location>
        <begin position="136"/>
        <end position="153"/>
    </location>
</feature>
<dbReference type="InterPro" id="IPR051611">
    <property type="entry name" value="ECF_transporter_component"/>
</dbReference>
<name>A0A139XGA3_9CYAN</name>
<proteinExistence type="predicted"/>
<feature type="transmembrane region" description="Helical" evidence="6">
    <location>
        <begin position="218"/>
        <end position="242"/>
    </location>
</feature>
<reference evidence="7 8" key="1">
    <citation type="journal article" date="2013" name="Genome Biol. Evol.">
        <title>Genomes of Stigonematalean cyanobacteria (subsection V) and the evolution of oxygenic photosynthesis from prokaryotes to plastids.</title>
        <authorList>
            <person name="Dagan T."/>
            <person name="Roettger M."/>
            <person name="Stucken K."/>
            <person name="Landan G."/>
            <person name="Koch R."/>
            <person name="Major P."/>
            <person name="Gould S.B."/>
            <person name="Goremykin V.V."/>
            <person name="Rippka R."/>
            <person name="Tandeau de Marsac N."/>
            <person name="Gugger M."/>
            <person name="Lockhart P.J."/>
            <person name="Allen J.F."/>
            <person name="Brune I."/>
            <person name="Maus I."/>
            <person name="Puhler A."/>
            <person name="Martin W.F."/>
        </authorList>
    </citation>
    <scope>NUCLEOTIDE SEQUENCE [LARGE SCALE GENOMIC DNA]</scope>
    <source>
        <strain evidence="7 8">PCC 7110</strain>
    </source>
</reference>
<dbReference type="PANTHER" id="PTHR34857:SF2">
    <property type="entry name" value="SLL0384 PROTEIN"/>
    <property type="match status" value="1"/>
</dbReference>
<dbReference type="CDD" id="cd16914">
    <property type="entry name" value="EcfT"/>
    <property type="match status" value="1"/>
</dbReference>
<protein>
    <recommendedName>
        <fullName evidence="9">Cobalt transporter</fullName>
    </recommendedName>
</protein>
<keyword evidence="5 6" id="KW-0472">Membrane</keyword>
<evidence type="ECO:0000256" key="5">
    <source>
        <dbReference type="ARBA" id="ARBA00023136"/>
    </source>
</evidence>
<dbReference type="STRING" id="128403.WA1_00595"/>
<evidence type="ECO:0000313" key="8">
    <source>
        <dbReference type="Proteomes" id="UP000076925"/>
    </source>
</evidence>
<evidence type="ECO:0000256" key="1">
    <source>
        <dbReference type="ARBA" id="ARBA00004141"/>
    </source>
</evidence>
<evidence type="ECO:0000313" key="7">
    <source>
        <dbReference type="EMBL" id="KYC43701.1"/>
    </source>
</evidence>